<dbReference type="Proteomes" id="UP000299102">
    <property type="component" value="Unassembled WGS sequence"/>
</dbReference>
<protein>
    <submittedName>
        <fullName evidence="2">Uncharacterized protein</fullName>
    </submittedName>
</protein>
<keyword evidence="3" id="KW-1185">Reference proteome</keyword>
<evidence type="ECO:0000313" key="3">
    <source>
        <dbReference type="Proteomes" id="UP000299102"/>
    </source>
</evidence>
<comment type="caution">
    <text evidence="2">The sequence shown here is derived from an EMBL/GenBank/DDBJ whole genome shotgun (WGS) entry which is preliminary data.</text>
</comment>
<organism evidence="2 3">
    <name type="scientific">Eumeta variegata</name>
    <name type="common">Bagworm moth</name>
    <name type="synonym">Eumeta japonica</name>
    <dbReference type="NCBI Taxonomy" id="151549"/>
    <lineage>
        <taxon>Eukaryota</taxon>
        <taxon>Metazoa</taxon>
        <taxon>Ecdysozoa</taxon>
        <taxon>Arthropoda</taxon>
        <taxon>Hexapoda</taxon>
        <taxon>Insecta</taxon>
        <taxon>Pterygota</taxon>
        <taxon>Neoptera</taxon>
        <taxon>Endopterygota</taxon>
        <taxon>Lepidoptera</taxon>
        <taxon>Glossata</taxon>
        <taxon>Ditrysia</taxon>
        <taxon>Tineoidea</taxon>
        <taxon>Psychidae</taxon>
        <taxon>Oiketicinae</taxon>
        <taxon>Eumeta</taxon>
    </lineage>
</organism>
<proteinExistence type="predicted"/>
<name>A0A4C1SLF1_EUMVA</name>
<accession>A0A4C1SLF1</accession>
<feature type="region of interest" description="Disordered" evidence="1">
    <location>
        <begin position="1"/>
        <end position="67"/>
    </location>
</feature>
<gene>
    <name evidence="2" type="ORF">EVAR_101302_1</name>
</gene>
<dbReference type="OrthoDB" id="4506733at2759"/>
<evidence type="ECO:0000256" key="1">
    <source>
        <dbReference type="SAM" id="MobiDB-lite"/>
    </source>
</evidence>
<dbReference type="EMBL" id="BGZK01003608">
    <property type="protein sequence ID" value="GBP02962.1"/>
    <property type="molecule type" value="Genomic_DNA"/>
</dbReference>
<feature type="non-terminal residue" evidence="2">
    <location>
        <position position="281"/>
    </location>
</feature>
<sequence length="281" mass="30817">MSNSLYLESLKRPATVRPSEGTTSDSDSSDISDHSEFTTVRRRKASKASERNLKHHTSRRPPMGLLLRESRNTVDEVKEDLLSQNLPVQSVRRLLNRYREPLDLFWSPAQPRPMTRRLKPPSSKLGAYALSGVKAEQPRKRAYPGSVITASPTGIRPATVQRVALCLGDHGTAQCTRNKDTDSACVLCKQKATANYPGCPRAPKSPTAREGCAAPCARGAVWPRCYCRAAAGPRNAPPAAKIPQFAADDLSQLMSVITVIDTGELTILEIPHRREPDGKIN</sequence>
<reference evidence="2 3" key="1">
    <citation type="journal article" date="2019" name="Commun. Biol.">
        <title>The bagworm genome reveals a unique fibroin gene that provides high tensile strength.</title>
        <authorList>
            <person name="Kono N."/>
            <person name="Nakamura H."/>
            <person name="Ohtoshi R."/>
            <person name="Tomita M."/>
            <person name="Numata K."/>
            <person name="Arakawa K."/>
        </authorList>
    </citation>
    <scope>NUCLEOTIDE SEQUENCE [LARGE SCALE GENOMIC DNA]</scope>
</reference>
<dbReference type="AlphaFoldDB" id="A0A4C1SLF1"/>
<evidence type="ECO:0000313" key="2">
    <source>
        <dbReference type="EMBL" id="GBP02962.1"/>
    </source>
</evidence>